<name>A0A291R8X5_BACAM</name>
<protein>
    <submittedName>
        <fullName evidence="1">Nitrate reductase molybdenum cofactor assembly chaperone</fullName>
    </submittedName>
</protein>
<dbReference type="InterPro" id="IPR020945">
    <property type="entry name" value="DMSO/NO3_reduct_chaperone"/>
</dbReference>
<dbReference type="EMBL" id="KY115179">
    <property type="protein sequence ID" value="ATL63288.1"/>
    <property type="molecule type" value="Genomic_DNA"/>
</dbReference>
<dbReference type="RefSeq" id="WP_069473613.1">
    <property type="nucleotide sequence ID" value="NZ_CP047234.1"/>
</dbReference>
<dbReference type="GO" id="GO:0042128">
    <property type="term" value="P:nitrate assimilation"/>
    <property type="evidence" value="ECO:0007669"/>
    <property type="project" value="TreeGrafter"/>
</dbReference>
<evidence type="ECO:0000313" key="1">
    <source>
        <dbReference type="EMBL" id="ATL63288.1"/>
    </source>
</evidence>
<dbReference type="PANTHER" id="PTHR43680:SF2">
    <property type="entry name" value="NITRATE REDUCTASE MOLYBDENUM COFACTOR ASSEMBLY CHAPERONE NARJ"/>
    <property type="match status" value="1"/>
</dbReference>
<reference evidence="1" key="1">
    <citation type="submission" date="2016-11" db="EMBL/GenBank/DDBJ databases">
        <authorList>
            <person name="Jaros S."/>
            <person name="Januszkiewicz K."/>
            <person name="Wedrychowicz H."/>
        </authorList>
    </citation>
    <scope>NUCLEOTIDE SEQUENCE</scope>
    <source>
        <strain evidence="1">SYBC H47</strain>
    </source>
</reference>
<dbReference type="Gene3D" id="1.10.3480.10">
    <property type="entry name" value="TorD-like"/>
    <property type="match status" value="1"/>
</dbReference>
<dbReference type="GO" id="GO:0016530">
    <property type="term" value="F:metallochaperone activity"/>
    <property type="evidence" value="ECO:0007669"/>
    <property type="project" value="TreeGrafter"/>
</dbReference>
<dbReference type="InterPro" id="IPR003765">
    <property type="entry name" value="NO3_reductase_chaperone_NarJ"/>
</dbReference>
<dbReference type="PANTHER" id="PTHR43680">
    <property type="entry name" value="NITRATE REDUCTASE MOLYBDENUM COFACTOR ASSEMBLY CHAPERONE"/>
    <property type="match status" value="1"/>
</dbReference>
<dbReference type="AlphaFoldDB" id="A0A291R8X5"/>
<organism evidence="1">
    <name type="scientific">Bacillus amyloliquefaciens</name>
    <name type="common">Bacillus velezensis</name>
    <dbReference type="NCBI Taxonomy" id="1390"/>
    <lineage>
        <taxon>Bacteria</taxon>
        <taxon>Bacillati</taxon>
        <taxon>Bacillota</taxon>
        <taxon>Bacilli</taxon>
        <taxon>Bacillales</taxon>
        <taxon>Bacillaceae</taxon>
        <taxon>Bacillus</taxon>
        <taxon>Bacillus amyloliquefaciens group</taxon>
    </lineage>
</organism>
<dbReference type="SUPFAM" id="SSF89155">
    <property type="entry name" value="TorD-like"/>
    <property type="match status" value="1"/>
</dbReference>
<dbReference type="NCBIfam" id="TIGR00684">
    <property type="entry name" value="narJ"/>
    <property type="match status" value="1"/>
</dbReference>
<dbReference type="GO" id="GO:0051131">
    <property type="term" value="P:chaperone-mediated protein complex assembly"/>
    <property type="evidence" value="ECO:0007669"/>
    <property type="project" value="InterPro"/>
</dbReference>
<dbReference type="InterPro" id="IPR036411">
    <property type="entry name" value="TorD-like_sf"/>
</dbReference>
<accession>A0A291R8X5</accession>
<sequence length="185" mass="21374">MNTTDRQMTFAALSILLSYPDEEWRAGLPDWEALIHDITNQQIREKLLQFFEAAARFSREALIEHYVYTFDFGKKTNMYVTYFNSGEQRERGIELLHLKNTYQQSGFLPTEKELPDYLPLMLEFAAVAEIEAVRSVFEKYLSNVRELASRLEKNDSLYAELLHVLQAALESIGVHESTEEGAVQA</sequence>
<proteinExistence type="predicted"/>
<dbReference type="GO" id="GO:0051082">
    <property type="term" value="F:unfolded protein binding"/>
    <property type="evidence" value="ECO:0007669"/>
    <property type="project" value="InterPro"/>
</dbReference>
<dbReference type="Pfam" id="PF02613">
    <property type="entry name" value="Nitrate_red_del"/>
    <property type="match status" value="1"/>
</dbReference>